<comment type="caution">
    <text evidence="3">The sequence shown here is derived from an EMBL/GenBank/DDBJ whole genome shotgun (WGS) entry which is preliminary data.</text>
</comment>
<keyword evidence="2" id="KW-0732">Signal</keyword>
<dbReference type="Proteomes" id="UP000596742">
    <property type="component" value="Unassembled WGS sequence"/>
</dbReference>
<sequence>MSVSARIIFAFTICYLFSIVTIEAGDIDENDVISELRQMITDIQKRQSLYEYDVLSQEKTIKDQANEIAKLKNLYYGSSSINEESIQEYQPNLNTPNKVEIKGRNQ</sequence>
<feature type="chain" id="PRO_5032624416" evidence="2">
    <location>
        <begin position="25"/>
        <end position="106"/>
    </location>
</feature>
<dbReference type="AlphaFoldDB" id="A0A8B6GE70"/>
<proteinExistence type="predicted"/>
<feature type="region of interest" description="Disordered" evidence="1">
    <location>
        <begin position="87"/>
        <end position="106"/>
    </location>
</feature>
<protein>
    <submittedName>
        <fullName evidence="3">Uncharacterized protein</fullName>
    </submittedName>
</protein>
<reference evidence="3" key="1">
    <citation type="submission" date="2018-11" db="EMBL/GenBank/DDBJ databases">
        <authorList>
            <person name="Alioto T."/>
            <person name="Alioto T."/>
        </authorList>
    </citation>
    <scope>NUCLEOTIDE SEQUENCE</scope>
</reference>
<organism evidence="3 4">
    <name type="scientific">Mytilus galloprovincialis</name>
    <name type="common">Mediterranean mussel</name>
    <dbReference type="NCBI Taxonomy" id="29158"/>
    <lineage>
        <taxon>Eukaryota</taxon>
        <taxon>Metazoa</taxon>
        <taxon>Spiralia</taxon>
        <taxon>Lophotrochozoa</taxon>
        <taxon>Mollusca</taxon>
        <taxon>Bivalvia</taxon>
        <taxon>Autobranchia</taxon>
        <taxon>Pteriomorphia</taxon>
        <taxon>Mytilida</taxon>
        <taxon>Mytiloidea</taxon>
        <taxon>Mytilidae</taxon>
        <taxon>Mytilinae</taxon>
        <taxon>Mytilus</taxon>
    </lineage>
</organism>
<name>A0A8B6GE70_MYTGA</name>
<accession>A0A8B6GE70</accession>
<feature type="signal peptide" evidence="2">
    <location>
        <begin position="1"/>
        <end position="24"/>
    </location>
</feature>
<dbReference type="EMBL" id="UYJE01008280">
    <property type="protein sequence ID" value="VDI62602.1"/>
    <property type="molecule type" value="Genomic_DNA"/>
</dbReference>
<evidence type="ECO:0000256" key="1">
    <source>
        <dbReference type="SAM" id="MobiDB-lite"/>
    </source>
</evidence>
<keyword evidence="4" id="KW-1185">Reference proteome</keyword>
<evidence type="ECO:0000313" key="3">
    <source>
        <dbReference type="EMBL" id="VDI62602.1"/>
    </source>
</evidence>
<evidence type="ECO:0000313" key="4">
    <source>
        <dbReference type="Proteomes" id="UP000596742"/>
    </source>
</evidence>
<feature type="compositionally biased region" description="Polar residues" evidence="1">
    <location>
        <begin position="87"/>
        <end position="97"/>
    </location>
</feature>
<gene>
    <name evidence="3" type="ORF">MGAL_10B031572</name>
</gene>
<evidence type="ECO:0000256" key="2">
    <source>
        <dbReference type="SAM" id="SignalP"/>
    </source>
</evidence>
<feature type="non-terminal residue" evidence="3">
    <location>
        <position position="106"/>
    </location>
</feature>